<dbReference type="AlphaFoldDB" id="A0A4C1U6W3"/>
<feature type="region of interest" description="Disordered" evidence="1">
    <location>
        <begin position="93"/>
        <end position="144"/>
    </location>
</feature>
<sequence length="144" mass="16439">MRPHVTPPLLNPDKQTIDFHRTRHFLETIQYNFNQYPESWREEGWGALSEISLSSVHHNHRPVLTERVVNVEALPGIWCRYFNEKKTHKTSHYFSNGRMGNHDVRGPVTKGGNSSLESKQTGRLPVRSEGRRTCPPDALSPGAA</sequence>
<gene>
    <name evidence="2" type="ORF">EVAR_94155_1</name>
</gene>
<dbReference type="Proteomes" id="UP000299102">
    <property type="component" value="Unassembled WGS sequence"/>
</dbReference>
<proteinExistence type="predicted"/>
<evidence type="ECO:0000313" key="3">
    <source>
        <dbReference type="Proteomes" id="UP000299102"/>
    </source>
</evidence>
<organism evidence="2 3">
    <name type="scientific">Eumeta variegata</name>
    <name type="common">Bagworm moth</name>
    <name type="synonym">Eumeta japonica</name>
    <dbReference type="NCBI Taxonomy" id="151549"/>
    <lineage>
        <taxon>Eukaryota</taxon>
        <taxon>Metazoa</taxon>
        <taxon>Ecdysozoa</taxon>
        <taxon>Arthropoda</taxon>
        <taxon>Hexapoda</taxon>
        <taxon>Insecta</taxon>
        <taxon>Pterygota</taxon>
        <taxon>Neoptera</taxon>
        <taxon>Endopterygota</taxon>
        <taxon>Lepidoptera</taxon>
        <taxon>Glossata</taxon>
        <taxon>Ditrysia</taxon>
        <taxon>Tineoidea</taxon>
        <taxon>Psychidae</taxon>
        <taxon>Oiketicinae</taxon>
        <taxon>Eumeta</taxon>
    </lineage>
</organism>
<keyword evidence="3" id="KW-1185">Reference proteome</keyword>
<accession>A0A4C1U6W3</accession>
<protein>
    <submittedName>
        <fullName evidence="2">Uncharacterized protein</fullName>
    </submittedName>
</protein>
<name>A0A4C1U6W3_EUMVA</name>
<evidence type="ECO:0000313" key="2">
    <source>
        <dbReference type="EMBL" id="GBP22115.1"/>
    </source>
</evidence>
<dbReference type="EMBL" id="BGZK01000136">
    <property type="protein sequence ID" value="GBP22115.1"/>
    <property type="molecule type" value="Genomic_DNA"/>
</dbReference>
<reference evidence="2 3" key="1">
    <citation type="journal article" date="2019" name="Commun. Biol.">
        <title>The bagworm genome reveals a unique fibroin gene that provides high tensile strength.</title>
        <authorList>
            <person name="Kono N."/>
            <person name="Nakamura H."/>
            <person name="Ohtoshi R."/>
            <person name="Tomita M."/>
            <person name="Numata K."/>
            <person name="Arakawa K."/>
        </authorList>
    </citation>
    <scope>NUCLEOTIDE SEQUENCE [LARGE SCALE GENOMIC DNA]</scope>
</reference>
<evidence type="ECO:0000256" key="1">
    <source>
        <dbReference type="SAM" id="MobiDB-lite"/>
    </source>
</evidence>
<feature type="compositionally biased region" description="Polar residues" evidence="1">
    <location>
        <begin position="111"/>
        <end position="121"/>
    </location>
</feature>
<comment type="caution">
    <text evidence="2">The sequence shown here is derived from an EMBL/GenBank/DDBJ whole genome shotgun (WGS) entry which is preliminary data.</text>
</comment>